<comment type="caution">
    <text evidence="2">The sequence shown here is derived from an EMBL/GenBank/DDBJ whole genome shotgun (WGS) entry which is preliminary data.</text>
</comment>
<evidence type="ECO:0000256" key="1">
    <source>
        <dbReference type="SAM" id="MobiDB-lite"/>
    </source>
</evidence>
<protein>
    <submittedName>
        <fullName evidence="2">Uncharacterized protein</fullName>
    </submittedName>
</protein>
<gene>
    <name evidence="2" type="ORF">HHL17_15300</name>
</gene>
<dbReference type="EMBL" id="JABBGC010000001">
    <property type="protein sequence ID" value="NML38574.1"/>
    <property type="molecule type" value="Genomic_DNA"/>
</dbReference>
<sequence length="86" mass="9744">MSFNIRDENGDQFGFGESARETTVTPGTDFQINSTSGWLLEQMISQNGRDTVSFTYNPTARVQIPDITEVWTVVDNVSNWDLHLLM</sequence>
<organism evidence="2 3">
    <name type="scientific">Chitinophaga fulva</name>
    <dbReference type="NCBI Taxonomy" id="2728842"/>
    <lineage>
        <taxon>Bacteria</taxon>
        <taxon>Pseudomonadati</taxon>
        <taxon>Bacteroidota</taxon>
        <taxon>Chitinophagia</taxon>
        <taxon>Chitinophagales</taxon>
        <taxon>Chitinophagaceae</taxon>
        <taxon>Chitinophaga</taxon>
    </lineage>
</organism>
<proteinExistence type="predicted"/>
<reference evidence="2 3" key="1">
    <citation type="submission" date="2020-04" db="EMBL/GenBank/DDBJ databases">
        <title>Chitinophaga sp. G-6-1-13 sp. nov., isolated from soil.</title>
        <authorList>
            <person name="Dahal R.H."/>
            <person name="Chaudhary D.K."/>
        </authorList>
    </citation>
    <scope>NUCLEOTIDE SEQUENCE [LARGE SCALE GENOMIC DNA]</scope>
    <source>
        <strain evidence="2 3">G-6-1-13</strain>
    </source>
</reference>
<evidence type="ECO:0000313" key="3">
    <source>
        <dbReference type="Proteomes" id="UP000583266"/>
    </source>
</evidence>
<dbReference type="RefSeq" id="WP_169225559.1">
    <property type="nucleotide sequence ID" value="NZ_JABBGC010000001.1"/>
</dbReference>
<dbReference type="AlphaFoldDB" id="A0A848GJJ9"/>
<name>A0A848GJJ9_9BACT</name>
<dbReference type="Proteomes" id="UP000583266">
    <property type="component" value="Unassembled WGS sequence"/>
</dbReference>
<accession>A0A848GJJ9</accession>
<keyword evidence="3" id="KW-1185">Reference proteome</keyword>
<feature type="region of interest" description="Disordered" evidence="1">
    <location>
        <begin position="1"/>
        <end position="27"/>
    </location>
</feature>
<evidence type="ECO:0000313" key="2">
    <source>
        <dbReference type="EMBL" id="NML38574.1"/>
    </source>
</evidence>